<sequence length="390" mass="43776">MSENKKIGGEYGEVRANIDVEKLNAYLVNRIPGLSAPVAVKQFKFGQSNPTYFLNDARGQRYVLRKKPAGQLLSKTAHQVEREYKILNALHQHNTNPKTKPEERVPIPQPFLLCEDSTVVGTPFYVMEFLDGRIFTDTKMPEVAPKDRRECWLSAVSSLARLSALDPAALGLSNFGPSSDYFPRQIKSMTRVSTAQAAAVDIDTNHAVGDIPLFREMVSWYQTHLPDEKKTGLRIVHGDYKLDNVVFHPTENRVIGILDWELTTLGSPLADFANLTQPWSVDERTVAGTNLVGFKNPTNPQDLAISREDMERAYCEILNYSYPIKELTFVRSWMLFRLAIIAQGIAARHARRQASSEQAHLYKEVFPVVGKLAIVVLEDEGISIGYGAKL</sequence>
<dbReference type="InterPro" id="IPR008271">
    <property type="entry name" value="Ser/Thr_kinase_AS"/>
</dbReference>
<dbReference type="Proteomes" id="UP000305067">
    <property type="component" value="Unassembled WGS sequence"/>
</dbReference>
<dbReference type="SUPFAM" id="SSF56112">
    <property type="entry name" value="Protein kinase-like (PK-like)"/>
    <property type="match status" value="1"/>
</dbReference>
<accession>A0A5C3R0A7</accession>
<organism evidence="2 3">
    <name type="scientific">Pterulicium gracile</name>
    <dbReference type="NCBI Taxonomy" id="1884261"/>
    <lineage>
        <taxon>Eukaryota</taxon>
        <taxon>Fungi</taxon>
        <taxon>Dikarya</taxon>
        <taxon>Basidiomycota</taxon>
        <taxon>Agaricomycotina</taxon>
        <taxon>Agaricomycetes</taxon>
        <taxon>Agaricomycetidae</taxon>
        <taxon>Agaricales</taxon>
        <taxon>Pleurotineae</taxon>
        <taxon>Pterulaceae</taxon>
        <taxon>Pterulicium</taxon>
    </lineage>
</organism>
<gene>
    <name evidence="2" type="ORF">BDV98DRAFT_599353</name>
</gene>
<dbReference type="AlphaFoldDB" id="A0A5C3R0A7"/>
<evidence type="ECO:0000313" key="2">
    <source>
        <dbReference type="EMBL" id="TFL07007.1"/>
    </source>
</evidence>
<dbReference type="PROSITE" id="PS00108">
    <property type="entry name" value="PROTEIN_KINASE_ST"/>
    <property type="match status" value="1"/>
</dbReference>
<dbReference type="Gene3D" id="3.30.200.20">
    <property type="entry name" value="Phosphorylase Kinase, domain 1"/>
    <property type="match status" value="1"/>
</dbReference>
<dbReference type="InterPro" id="IPR011009">
    <property type="entry name" value="Kinase-like_dom_sf"/>
</dbReference>
<protein>
    <submittedName>
        <fullName evidence="2">Kinase-like domain-containing protein</fullName>
    </submittedName>
</protein>
<dbReference type="InterPro" id="IPR002575">
    <property type="entry name" value="Aminoglycoside_PTrfase"/>
</dbReference>
<dbReference type="InterPro" id="IPR052898">
    <property type="entry name" value="ACAD10-like"/>
</dbReference>
<feature type="domain" description="Aminoglycoside phosphotransferase" evidence="1">
    <location>
        <begin position="40"/>
        <end position="284"/>
    </location>
</feature>
<keyword evidence="2" id="KW-0418">Kinase</keyword>
<keyword evidence="2" id="KW-0808">Transferase</keyword>
<dbReference type="GO" id="GO:0004672">
    <property type="term" value="F:protein kinase activity"/>
    <property type="evidence" value="ECO:0007669"/>
    <property type="project" value="InterPro"/>
</dbReference>
<dbReference type="InterPro" id="IPR041726">
    <property type="entry name" value="ACAD10_11_N"/>
</dbReference>
<dbReference type="STRING" id="1884261.A0A5C3R0A7"/>
<reference evidence="2 3" key="1">
    <citation type="journal article" date="2019" name="Nat. Ecol. Evol.">
        <title>Megaphylogeny resolves global patterns of mushroom evolution.</title>
        <authorList>
            <person name="Varga T."/>
            <person name="Krizsan K."/>
            <person name="Foldi C."/>
            <person name="Dima B."/>
            <person name="Sanchez-Garcia M."/>
            <person name="Sanchez-Ramirez S."/>
            <person name="Szollosi G.J."/>
            <person name="Szarkandi J.G."/>
            <person name="Papp V."/>
            <person name="Albert L."/>
            <person name="Andreopoulos W."/>
            <person name="Angelini C."/>
            <person name="Antonin V."/>
            <person name="Barry K.W."/>
            <person name="Bougher N.L."/>
            <person name="Buchanan P."/>
            <person name="Buyck B."/>
            <person name="Bense V."/>
            <person name="Catcheside P."/>
            <person name="Chovatia M."/>
            <person name="Cooper J."/>
            <person name="Damon W."/>
            <person name="Desjardin D."/>
            <person name="Finy P."/>
            <person name="Geml J."/>
            <person name="Haridas S."/>
            <person name="Hughes K."/>
            <person name="Justo A."/>
            <person name="Karasinski D."/>
            <person name="Kautmanova I."/>
            <person name="Kiss B."/>
            <person name="Kocsube S."/>
            <person name="Kotiranta H."/>
            <person name="LaButti K.M."/>
            <person name="Lechner B.E."/>
            <person name="Liimatainen K."/>
            <person name="Lipzen A."/>
            <person name="Lukacs Z."/>
            <person name="Mihaltcheva S."/>
            <person name="Morgado L.N."/>
            <person name="Niskanen T."/>
            <person name="Noordeloos M.E."/>
            <person name="Ohm R.A."/>
            <person name="Ortiz-Santana B."/>
            <person name="Ovrebo C."/>
            <person name="Racz N."/>
            <person name="Riley R."/>
            <person name="Savchenko A."/>
            <person name="Shiryaev A."/>
            <person name="Soop K."/>
            <person name="Spirin V."/>
            <person name="Szebenyi C."/>
            <person name="Tomsovsky M."/>
            <person name="Tulloss R.E."/>
            <person name="Uehling J."/>
            <person name="Grigoriev I.V."/>
            <person name="Vagvolgyi C."/>
            <person name="Papp T."/>
            <person name="Martin F.M."/>
            <person name="Miettinen O."/>
            <person name="Hibbett D.S."/>
            <person name="Nagy L.G."/>
        </authorList>
    </citation>
    <scope>NUCLEOTIDE SEQUENCE [LARGE SCALE GENOMIC DNA]</scope>
    <source>
        <strain evidence="2 3">CBS 309.79</strain>
    </source>
</reference>
<dbReference type="EMBL" id="ML178814">
    <property type="protein sequence ID" value="TFL07007.1"/>
    <property type="molecule type" value="Genomic_DNA"/>
</dbReference>
<dbReference type="PANTHER" id="PTHR47829">
    <property type="entry name" value="HYDROLASE, PUTATIVE (AFU_ORTHOLOGUE AFUA_1G12880)-RELATED"/>
    <property type="match status" value="1"/>
</dbReference>
<keyword evidence="3" id="KW-1185">Reference proteome</keyword>
<proteinExistence type="predicted"/>
<dbReference type="PANTHER" id="PTHR47829:SF1">
    <property type="entry name" value="HAD FAMILY PHOSPHATASE"/>
    <property type="match status" value="1"/>
</dbReference>
<dbReference type="Gene3D" id="3.90.1200.10">
    <property type="match status" value="1"/>
</dbReference>
<dbReference type="OrthoDB" id="191037at2759"/>
<name>A0A5C3R0A7_9AGAR</name>
<dbReference type="CDD" id="cd05154">
    <property type="entry name" value="ACAD10_11_N-like"/>
    <property type="match status" value="1"/>
</dbReference>
<dbReference type="Pfam" id="PF01636">
    <property type="entry name" value="APH"/>
    <property type="match status" value="1"/>
</dbReference>
<evidence type="ECO:0000313" key="3">
    <source>
        <dbReference type="Proteomes" id="UP000305067"/>
    </source>
</evidence>
<evidence type="ECO:0000259" key="1">
    <source>
        <dbReference type="Pfam" id="PF01636"/>
    </source>
</evidence>